<keyword evidence="2" id="KW-1185">Reference proteome</keyword>
<dbReference type="RefSeq" id="WP_218120124.1">
    <property type="nucleotide sequence ID" value="NZ_FNFM01000007.1"/>
</dbReference>
<name>A0A1G9BMJ1_ACTMZ</name>
<dbReference type="EMBL" id="FNFM01000007">
    <property type="protein sequence ID" value="SDK40706.1"/>
    <property type="molecule type" value="Genomic_DNA"/>
</dbReference>
<reference evidence="2" key="1">
    <citation type="submission" date="2016-10" db="EMBL/GenBank/DDBJ databases">
        <authorList>
            <person name="Varghese N."/>
            <person name="Submissions S."/>
        </authorList>
    </citation>
    <scope>NUCLEOTIDE SEQUENCE [LARGE SCALE GENOMIC DNA]</scope>
    <source>
        <strain evidence="2">DSM 45460</strain>
    </source>
</reference>
<sequence length="153" mass="16720">MSIRGGLSRLFRTRRGGREPSWPTPDDPELTVVVEATDETESASTVLTRSPAWIPESPAVLRYRLVIGSAAVAELRQPLEAEGWLLRTETTSPGSDDAPASDSLILVAQCVRRIDAMTCARETSRMVGLAQRHGGHLAGWQALQRPSESDRSR</sequence>
<accession>A0A1G9BMJ1</accession>
<dbReference type="Proteomes" id="UP000199213">
    <property type="component" value="Unassembled WGS sequence"/>
</dbReference>
<proteinExistence type="predicted"/>
<gene>
    <name evidence="1" type="ORF">SAMN04487820_107244</name>
</gene>
<evidence type="ECO:0000313" key="2">
    <source>
        <dbReference type="Proteomes" id="UP000199213"/>
    </source>
</evidence>
<dbReference type="AlphaFoldDB" id="A0A1G9BMJ1"/>
<organism evidence="1 2">
    <name type="scientific">Actinopolyspora mzabensis</name>
    <dbReference type="NCBI Taxonomy" id="995066"/>
    <lineage>
        <taxon>Bacteria</taxon>
        <taxon>Bacillati</taxon>
        <taxon>Actinomycetota</taxon>
        <taxon>Actinomycetes</taxon>
        <taxon>Actinopolysporales</taxon>
        <taxon>Actinopolysporaceae</taxon>
        <taxon>Actinopolyspora</taxon>
    </lineage>
</organism>
<protein>
    <submittedName>
        <fullName evidence="1">Uncharacterized protein</fullName>
    </submittedName>
</protein>
<evidence type="ECO:0000313" key="1">
    <source>
        <dbReference type="EMBL" id="SDK40706.1"/>
    </source>
</evidence>